<keyword evidence="6" id="KW-1185">Reference proteome</keyword>
<dbReference type="EMBL" id="KQ965739">
    <property type="protein sequence ID" value="KXS19161.1"/>
    <property type="molecule type" value="Genomic_DNA"/>
</dbReference>
<protein>
    <recommendedName>
        <fullName evidence="4">Endonuclease/exonuclease/phosphatase domain-containing protein</fullName>
    </recommendedName>
</protein>
<dbReference type="OrthoDB" id="428734at2759"/>
<dbReference type="PANTHER" id="PTHR12121:SF45">
    <property type="entry name" value="NOCTURNIN"/>
    <property type="match status" value="1"/>
</dbReference>
<evidence type="ECO:0000256" key="3">
    <source>
        <dbReference type="SAM" id="MobiDB-lite"/>
    </source>
</evidence>
<reference evidence="5 6" key="1">
    <citation type="journal article" date="2015" name="Genome Biol. Evol.">
        <title>Phylogenomic analyses indicate that early fungi evolved digesting cell walls of algal ancestors of land plants.</title>
        <authorList>
            <person name="Chang Y."/>
            <person name="Wang S."/>
            <person name="Sekimoto S."/>
            <person name="Aerts A.L."/>
            <person name="Choi C."/>
            <person name="Clum A."/>
            <person name="LaButti K.M."/>
            <person name="Lindquist E.A."/>
            <person name="Yee Ngan C."/>
            <person name="Ohm R.A."/>
            <person name="Salamov A.A."/>
            <person name="Grigoriev I.V."/>
            <person name="Spatafora J.W."/>
            <person name="Berbee M.L."/>
        </authorList>
    </citation>
    <scope>NUCLEOTIDE SEQUENCE [LARGE SCALE GENOMIC DNA]</scope>
    <source>
        <strain evidence="5 6">JEL478</strain>
    </source>
</reference>
<feature type="region of interest" description="Disordered" evidence="3">
    <location>
        <begin position="31"/>
        <end position="113"/>
    </location>
</feature>
<dbReference type="Pfam" id="PF03372">
    <property type="entry name" value="Exo_endo_phos"/>
    <property type="match status" value="1"/>
</dbReference>
<dbReference type="InterPro" id="IPR036691">
    <property type="entry name" value="Endo/exonu/phosph_ase_sf"/>
</dbReference>
<evidence type="ECO:0000256" key="1">
    <source>
        <dbReference type="ARBA" id="ARBA00010774"/>
    </source>
</evidence>
<accession>A0A139AQX3</accession>
<dbReference type="AlphaFoldDB" id="A0A139AQX3"/>
<feature type="compositionally biased region" description="Polar residues" evidence="3">
    <location>
        <begin position="71"/>
        <end position="85"/>
    </location>
</feature>
<dbReference type="InterPro" id="IPR005135">
    <property type="entry name" value="Endo/exonuclease/phosphatase"/>
</dbReference>
<dbReference type="Proteomes" id="UP000070544">
    <property type="component" value="Unassembled WGS sequence"/>
</dbReference>
<organism evidence="5 6">
    <name type="scientific">Gonapodya prolifera (strain JEL478)</name>
    <name type="common">Monoblepharis prolifera</name>
    <dbReference type="NCBI Taxonomy" id="1344416"/>
    <lineage>
        <taxon>Eukaryota</taxon>
        <taxon>Fungi</taxon>
        <taxon>Fungi incertae sedis</taxon>
        <taxon>Chytridiomycota</taxon>
        <taxon>Chytridiomycota incertae sedis</taxon>
        <taxon>Monoblepharidomycetes</taxon>
        <taxon>Monoblepharidales</taxon>
        <taxon>Gonapodyaceae</taxon>
        <taxon>Gonapodya</taxon>
    </lineage>
</organism>
<feature type="region of interest" description="Disordered" evidence="3">
    <location>
        <begin position="523"/>
        <end position="546"/>
    </location>
</feature>
<feature type="compositionally biased region" description="Pro residues" evidence="3">
    <location>
        <begin position="90"/>
        <end position="113"/>
    </location>
</feature>
<evidence type="ECO:0000313" key="6">
    <source>
        <dbReference type="Proteomes" id="UP000070544"/>
    </source>
</evidence>
<dbReference type="GO" id="GO:0006139">
    <property type="term" value="P:nucleobase-containing compound metabolic process"/>
    <property type="evidence" value="ECO:0007669"/>
    <property type="project" value="UniProtKB-ARBA"/>
</dbReference>
<evidence type="ECO:0000256" key="2">
    <source>
        <dbReference type="ARBA" id="ARBA00022801"/>
    </source>
</evidence>
<gene>
    <name evidence="5" type="ORF">M427DRAFT_67300</name>
</gene>
<evidence type="ECO:0000313" key="5">
    <source>
        <dbReference type="EMBL" id="KXS19161.1"/>
    </source>
</evidence>
<evidence type="ECO:0000259" key="4">
    <source>
        <dbReference type="Pfam" id="PF03372"/>
    </source>
</evidence>
<comment type="similarity">
    <text evidence="1">Belongs to the CCR4/nocturin family.</text>
</comment>
<name>A0A139AQX3_GONPJ</name>
<feature type="compositionally biased region" description="Polar residues" evidence="3">
    <location>
        <begin position="33"/>
        <end position="60"/>
    </location>
</feature>
<proteinExistence type="inferred from homology"/>
<dbReference type="SUPFAM" id="SSF56219">
    <property type="entry name" value="DNase I-like"/>
    <property type="match status" value="1"/>
</dbReference>
<sequence length="591" mass="64361">MSSPPVPLLSLDAFPALSSLRATSVVAAVAQPRLNSNRDSSTAARPSPQIVANSVASAPQNDKPRKAPKTPKNSQSTIQRQSSSDAVPRPVYPQTPPPPPPIPRRLLPLPPFGPLQPLPPPIPLLDRSDSHELSPPSTKFTVASYNVLAQCLVRRDFYPWASREALKVKHRHTSLLAHLSHLQPSILCLQESDRFASLSTDLTRLGYECERAEKESIRGSRMDAEGTGHGVVVAWRKERFRLLQHRAIPLDNHPLASPTPLTPRTGNVAQIAFLALSLPPSSTSSSQPNEVGLIVTNSHLFWRPQAIYERLRQGWVLCEEARKARLEAVRNWPELGRGGWPVLMCGDFNTLPTDSLYAVLTGRPITPELISRLQPVEEAWTGYGATGFGGGKEKVGGDDENGNETSVSKDSLAGETRAGGSTSPTEDDTPASAQPNSPVTRAPNPHPVTYILQRLRRPGMPRLVSTHSRYTALFGRGNRDPKWDRDPSAGWDGEPPWTTYAGWSGTLDYVFVGYAGERGMWREGDEGCSAQDPGEGESEGNEEGEPTREAVVSVTGLLELPPVETVRGGIPNDVYPSDHVPVMCEVGWWAG</sequence>
<dbReference type="GO" id="GO:0000175">
    <property type="term" value="F:3'-5'-RNA exonuclease activity"/>
    <property type="evidence" value="ECO:0007669"/>
    <property type="project" value="TreeGrafter"/>
</dbReference>
<dbReference type="PANTHER" id="PTHR12121">
    <property type="entry name" value="CARBON CATABOLITE REPRESSOR PROTEIN 4"/>
    <property type="match status" value="1"/>
</dbReference>
<keyword evidence="2" id="KW-0378">Hydrolase</keyword>
<feature type="compositionally biased region" description="Acidic residues" evidence="3">
    <location>
        <begin position="534"/>
        <end position="544"/>
    </location>
</feature>
<dbReference type="InterPro" id="IPR050410">
    <property type="entry name" value="CCR4/nocturin_mRNA_transcr"/>
</dbReference>
<feature type="domain" description="Endonuclease/exonuclease/phosphatase" evidence="4">
    <location>
        <begin position="143"/>
        <end position="514"/>
    </location>
</feature>
<feature type="region of interest" description="Disordered" evidence="3">
    <location>
        <begin position="384"/>
        <end position="445"/>
    </location>
</feature>
<dbReference type="Gene3D" id="3.60.10.10">
    <property type="entry name" value="Endonuclease/exonuclease/phosphatase"/>
    <property type="match status" value="1"/>
</dbReference>